<comment type="subcellular location">
    <subcellularLocation>
        <location evidence="1">Membrane</location>
        <topology evidence="1">Multi-pass membrane protein</topology>
    </subcellularLocation>
</comment>
<dbReference type="GO" id="GO:1904491">
    <property type="term" value="P:protein localization to ciliary transition zone"/>
    <property type="evidence" value="ECO:0000318"/>
    <property type="project" value="GO_Central"/>
</dbReference>
<feature type="transmembrane region" description="Helical" evidence="7">
    <location>
        <begin position="116"/>
        <end position="137"/>
    </location>
</feature>
<evidence type="ECO:0000256" key="2">
    <source>
        <dbReference type="ARBA" id="ARBA00015652"/>
    </source>
</evidence>
<feature type="transmembrane region" description="Helical" evidence="7">
    <location>
        <begin position="12"/>
        <end position="31"/>
    </location>
</feature>
<reference evidence="8 9" key="1">
    <citation type="journal article" date="2011" name="Science">
        <title>The ecoresponsive genome of Daphnia pulex.</title>
        <authorList>
            <person name="Colbourne J.K."/>
            <person name="Pfrender M.E."/>
            <person name="Gilbert D."/>
            <person name="Thomas W.K."/>
            <person name="Tucker A."/>
            <person name="Oakley T.H."/>
            <person name="Tokishita S."/>
            <person name="Aerts A."/>
            <person name="Arnold G.J."/>
            <person name="Basu M.K."/>
            <person name="Bauer D.J."/>
            <person name="Caceres C.E."/>
            <person name="Carmel L."/>
            <person name="Casola C."/>
            <person name="Choi J.H."/>
            <person name="Detter J.C."/>
            <person name="Dong Q."/>
            <person name="Dusheyko S."/>
            <person name="Eads B.D."/>
            <person name="Frohlich T."/>
            <person name="Geiler-Samerotte K.A."/>
            <person name="Gerlach D."/>
            <person name="Hatcher P."/>
            <person name="Jogdeo S."/>
            <person name="Krijgsveld J."/>
            <person name="Kriventseva E.V."/>
            <person name="Kultz D."/>
            <person name="Laforsch C."/>
            <person name="Lindquist E."/>
            <person name="Lopez J."/>
            <person name="Manak J.R."/>
            <person name="Muller J."/>
            <person name="Pangilinan J."/>
            <person name="Patwardhan R.P."/>
            <person name="Pitluck S."/>
            <person name="Pritham E.J."/>
            <person name="Rechtsteiner A."/>
            <person name="Rho M."/>
            <person name="Rogozin I.B."/>
            <person name="Sakarya O."/>
            <person name="Salamov A."/>
            <person name="Schaack S."/>
            <person name="Shapiro H."/>
            <person name="Shiga Y."/>
            <person name="Skalitzky C."/>
            <person name="Smith Z."/>
            <person name="Souvorov A."/>
            <person name="Sung W."/>
            <person name="Tang Z."/>
            <person name="Tsuchiya D."/>
            <person name="Tu H."/>
            <person name="Vos H."/>
            <person name="Wang M."/>
            <person name="Wolf Y.I."/>
            <person name="Yamagata H."/>
            <person name="Yamada T."/>
            <person name="Ye Y."/>
            <person name="Shaw J.R."/>
            <person name="Andrews J."/>
            <person name="Crease T.J."/>
            <person name="Tang H."/>
            <person name="Lucas S.M."/>
            <person name="Robertson H.M."/>
            <person name="Bork P."/>
            <person name="Koonin E.V."/>
            <person name="Zdobnov E.M."/>
            <person name="Grigoriev I.V."/>
            <person name="Lynch M."/>
            <person name="Boore J.L."/>
        </authorList>
    </citation>
    <scope>NUCLEOTIDE SEQUENCE [LARGE SCALE GENOMIC DNA]</scope>
</reference>
<dbReference type="InterPro" id="IPR029248">
    <property type="entry name" value="TMEM107"/>
</dbReference>
<evidence type="ECO:0000256" key="4">
    <source>
        <dbReference type="ARBA" id="ARBA00022794"/>
    </source>
</evidence>
<dbReference type="HOGENOM" id="CLU_127745_0_0_1"/>
<dbReference type="InParanoid" id="E9HZ03"/>
<evidence type="ECO:0000256" key="5">
    <source>
        <dbReference type="ARBA" id="ARBA00022989"/>
    </source>
</evidence>
<dbReference type="OrthoDB" id="2114471at2759"/>
<gene>
    <name evidence="8" type="ORF">DAPPUDRAFT_336047</name>
</gene>
<proteinExistence type="predicted"/>
<keyword evidence="4" id="KW-0970">Cilium biogenesis/degradation</keyword>
<evidence type="ECO:0000313" key="8">
    <source>
        <dbReference type="EMBL" id="EFX63022.1"/>
    </source>
</evidence>
<dbReference type="EMBL" id="GL733255">
    <property type="protein sequence ID" value="EFX63022.1"/>
    <property type="molecule type" value="Genomic_DNA"/>
</dbReference>
<dbReference type="GO" id="GO:1905515">
    <property type="term" value="P:non-motile cilium assembly"/>
    <property type="evidence" value="ECO:0000318"/>
    <property type="project" value="GO_Central"/>
</dbReference>
<keyword evidence="3 7" id="KW-0812">Transmembrane</keyword>
<evidence type="ECO:0000256" key="3">
    <source>
        <dbReference type="ARBA" id="ARBA00022692"/>
    </source>
</evidence>
<dbReference type="Pfam" id="PF14995">
    <property type="entry name" value="TMEM107"/>
    <property type="match status" value="1"/>
</dbReference>
<dbReference type="GO" id="GO:0036038">
    <property type="term" value="C:MKS complex"/>
    <property type="evidence" value="ECO:0000318"/>
    <property type="project" value="GO_Central"/>
</dbReference>
<dbReference type="eggNOG" id="ENOG502RZG7">
    <property type="taxonomic scope" value="Eukaryota"/>
</dbReference>
<organism evidence="8 9">
    <name type="scientific">Daphnia pulex</name>
    <name type="common">Water flea</name>
    <dbReference type="NCBI Taxonomy" id="6669"/>
    <lineage>
        <taxon>Eukaryota</taxon>
        <taxon>Metazoa</taxon>
        <taxon>Ecdysozoa</taxon>
        <taxon>Arthropoda</taxon>
        <taxon>Crustacea</taxon>
        <taxon>Branchiopoda</taxon>
        <taxon>Diplostraca</taxon>
        <taxon>Cladocera</taxon>
        <taxon>Anomopoda</taxon>
        <taxon>Daphniidae</taxon>
        <taxon>Daphnia</taxon>
    </lineage>
</organism>
<feature type="transmembrane region" description="Helical" evidence="7">
    <location>
        <begin position="86"/>
        <end position="104"/>
    </location>
</feature>
<dbReference type="OMA" id="VCLKKVP"/>
<dbReference type="Proteomes" id="UP000000305">
    <property type="component" value="Unassembled WGS sequence"/>
</dbReference>
<dbReference type="PhylomeDB" id="E9HZ03"/>
<dbReference type="KEGG" id="dpx:DAPPUDRAFT_336047"/>
<dbReference type="AlphaFoldDB" id="E9HZ03"/>
<name>E9HZ03_DAPPU</name>
<keyword evidence="9" id="KW-1185">Reference proteome</keyword>
<dbReference type="PANTHER" id="PTHR34341:SF1">
    <property type="entry name" value="TRANSMEMBRANE PROTEIN 107"/>
    <property type="match status" value="1"/>
</dbReference>
<dbReference type="PANTHER" id="PTHR34341">
    <property type="entry name" value="TRANSMEMBRANE PROTEIN 107"/>
    <property type="match status" value="1"/>
</dbReference>
<evidence type="ECO:0000256" key="7">
    <source>
        <dbReference type="SAM" id="Phobius"/>
    </source>
</evidence>
<accession>E9HZ03</accession>
<sequence>MVLRGVYSVVIPTRFLTLLAHFFILVCLLWDKEENLRLCLLKYVTEYAGYFHNEYVISLALSLTSVAFEFFGFLSGISMFSELHSLLSIVCHSVAAFMWSISYIERWDCSSPYSWYLFIFCSGLPLTSELAVFISFIRRVNLR</sequence>
<evidence type="ECO:0000256" key="1">
    <source>
        <dbReference type="ARBA" id="ARBA00004141"/>
    </source>
</evidence>
<keyword evidence="6 7" id="KW-0472">Membrane</keyword>
<evidence type="ECO:0000313" key="9">
    <source>
        <dbReference type="Proteomes" id="UP000000305"/>
    </source>
</evidence>
<feature type="transmembrane region" description="Helical" evidence="7">
    <location>
        <begin position="55"/>
        <end position="74"/>
    </location>
</feature>
<dbReference type="GO" id="GO:0016020">
    <property type="term" value="C:membrane"/>
    <property type="evidence" value="ECO:0007669"/>
    <property type="project" value="UniProtKB-SubCell"/>
</dbReference>
<keyword evidence="5 7" id="KW-1133">Transmembrane helix</keyword>
<dbReference type="STRING" id="6669.E9HZ03"/>
<evidence type="ECO:0000256" key="6">
    <source>
        <dbReference type="ARBA" id="ARBA00023136"/>
    </source>
</evidence>
<protein>
    <recommendedName>
        <fullName evidence="2">Transmembrane protein 107</fullName>
    </recommendedName>
</protein>